<organism evidence="2 3">
    <name type="scientific">Clavibacter nebraskensis</name>
    <dbReference type="NCBI Taxonomy" id="31963"/>
    <lineage>
        <taxon>Bacteria</taxon>
        <taxon>Bacillati</taxon>
        <taxon>Actinomycetota</taxon>
        <taxon>Actinomycetes</taxon>
        <taxon>Micrococcales</taxon>
        <taxon>Microbacteriaceae</taxon>
        <taxon>Clavibacter</taxon>
    </lineage>
</organism>
<proteinExistence type="predicted"/>
<feature type="region of interest" description="Disordered" evidence="1">
    <location>
        <begin position="66"/>
        <end position="97"/>
    </location>
</feature>
<dbReference type="RefSeq" id="WP_041465296.1">
    <property type="nucleotide sequence ID" value="NZ_CP033721.2"/>
</dbReference>
<protein>
    <submittedName>
        <fullName evidence="2">Uncharacterized protein</fullName>
    </submittedName>
</protein>
<accession>A0ABY4MQL3</accession>
<name>A0ABY4MQL3_9MICO</name>
<evidence type="ECO:0000313" key="2">
    <source>
        <dbReference type="EMBL" id="UQB04476.1"/>
    </source>
</evidence>
<sequence length="97" mass="9865">MKQDDRAPTSSSASSTWAIARRLRQLPATKNELMHTITCAAAAVAITVTAGLPLALIAPAAAHAAAPAHAHTAAAAHADRPPASRCPTRGASPGRDR</sequence>
<keyword evidence="3" id="KW-1185">Reference proteome</keyword>
<evidence type="ECO:0000256" key="1">
    <source>
        <dbReference type="SAM" id="MobiDB-lite"/>
    </source>
</evidence>
<reference evidence="2" key="1">
    <citation type="submission" date="2021-11" db="EMBL/GenBank/DDBJ databases">
        <authorList>
            <person name="Li G."/>
            <person name="Jia Q."/>
            <person name="Yang F."/>
            <person name="Zhang C."/>
            <person name="Singh A."/>
            <person name="Lorenz A.J."/>
            <person name="Jackson-Ziems T."/>
            <person name="Vidaver A."/>
            <person name="Alfano J.R."/>
        </authorList>
    </citation>
    <scope>NUCLEOTIDE SEQUENCE</scope>
    <source>
        <strain evidence="2">CNK-2</strain>
    </source>
</reference>
<gene>
    <name evidence="2" type="ORF">LIV34_002315</name>
</gene>
<feature type="compositionally biased region" description="Low complexity" evidence="1">
    <location>
        <begin position="66"/>
        <end position="76"/>
    </location>
</feature>
<dbReference type="GeneID" id="92984086"/>
<evidence type="ECO:0000313" key="3">
    <source>
        <dbReference type="Proteomes" id="UP001056208"/>
    </source>
</evidence>
<dbReference type="Proteomes" id="UP001056208">
    <property type="component" value="Chromosome"/>
</dbReference>
<dbReference type="EMBL" id="CP086345">
    <property type="protein sequence ID" value="UQB04476.1"/>
    <property type="molecule type" value="Genomic_DNA"/>
</dbReference>